<dbReference type="EMBL" id="RBUQ01000276">
    <property type="protein sequence ID" value="RMV31651.1"/>
    <property type="molecule type" value="Genomic_DNA"/>
</dbReference>
<reference evidence="2 3" key="1">
    <citation type="submission" date="2018-08" db="EMBL/GenBank/DDBJ databases">
        <title>Recombination of ecologically and evolutionarily significant loci maintains genetic cohesion in the Pseudomonas syringae species complex.</title>
        <authorList>
            <person name="Dillon M."/>
            <person name="Thakur S."/>
            <person name="Almeida R.N.D."/>
            <person name="Weir B.S."/>
            <person name="Guttman D.S."/>
        </authorList>
    </citation>
    <scope>NUCLEOTIDE SEQUENCE [LARGE SCALE GENOMIC DNA]</scope>
    <source>
        <strain evidence="2 3">ICMP 11281</strain>
    </source>
</reference>
<evidence type="ECO:0000313" key="3">
    <source>
        <dbReference type="Proteomes" id="UP000271631"/>
    </source>
</evidence>
<sequence>MCSDTAAEDQRKSQKTYGPEPSDNATRHSCEFPSEGNAP</sequence>
<dbReference type="Proteomes" id="UP000271631">
    <property type="component" value="Unassembled WGS sequence"/>
</dbReference>
<name>A0A0N0FZZ8_PSEYM</name>
<proteinExistence type="predicted"/>
<feature type="region of interest" description="Disordered" evidence="1">
    <location>
        <begin position="1"/>
        <end position="39"/>
    </location>
</feature>
<organism evidence="2 3">
    <name type="scientific">Pseudomonas syringae pv. maculicola</name>
    <dbReference type="NCBI Taxonomy" id="59511"/>
    <lineage>
        <taxon>Bacteria</taxon>
        <taxon>Pseudomonadati</taxon>
        <taxon>Pseudomonadota</taxon>
        <taxon>Gammaproteobacteria</taxon>
        <taxon>Pseudomonadales</taxon>
        <taxon>Pseudomonadaceae</taxon>
        <taxon>Pseudomonas</taxon>
    </lineage>
</organism>
<evidence type="ECO:0000313" key="2">
    <source>
        <dbReference type="EMBL" id="RMV31651.1"/>
    </source>
</evidence>
<comment type="caution">
    <text evidence="2">The sequence shown here is derived from an EMBL/GenBank/DDBJ whole genome shotgun (WGS) entry which is preliminary data.</text>
</comment>
<accession>A0A0N0FZZ8</accession>
<dbReference type="AlphaFoldDB" id="A0A0N0FZZ8"/>
<evidence type="ECO:0000256" key="1">
    <source>
        <dbReference type="SAM" id="MobiDB-lite"/>
    </source>
</evidence>
<protein>
    <submittedName>
        <fullName evidence="2">Uncharacterized protein</fullName>
    </submittedName>
</protein>
<gene>
    <name evidence="2" type="ORF">ALP13_103628</name>
</gene>